<proteinExistence type="predicted"/>
<dbReference type="PROSITE" id="PS51186">
    <property type="entry name" value="GNAT"/>
    <property type="match status" value="1"/>
</dbReference>
<feature type="domain" description="N-acetyltransferase" evidence="1">
    <location>
        <begin position="8"/>
        <end position="174"/>
    </location>
</feature>
<name>A0A1Y6ELS6_9GAMM</name>
<dbReference type="InterPro" id="IPR000182">
    <property type="entry name" value="GNAT_dom"/>
</dbReference>
<protein>
    <submittedName>
        <fullName evidence="2">Ribosomal protein S18 acetylase RimI</fullName>
    </submittedName>
</protein>
<gene>
    <name evidence="2" type="ORF">SAMN06297229_0518</name>
</gene>
<evidence type="ECO:0000313" key="3">
    <source>
        <dbReference type="Proteomes" id="UP000194450"/>
    </source>
</evidence>
<accession>A0A1Y6ELS6</accession>
<organism evidence="2 3">
    <name type="scientific">Pseudidiomarina planktonica</name>
    <dbReference type="NCBI Taxonomy" id="1323738"/>
    <lineage>
        <taxon>Bacteria</taxon>
        <taxon>Pseudomonadati</taxon>
        <taxon>Pseudomonadota</taxon>
        <taxon>Gammaproteobacteria</taxon>
        <taxon>Alteromonadales</taxon>
        <taxon>Idiomarinaceae</taxon>
        <taxon>Pseudidiomarina</taxon>
    </lineage>
</organism>
<keyword evidence="2" id="KW-0689">Ribosomal protein</keyword>
<keyword evidence="2" id="KW-0687">Ribonucleoprotein</keyword>
<dbReference type="EMBL" id="FXWH01000001">
    <property type="protein sequence ID" value="SMQ61123.1"/>
    <property type="molecule type" value="Genomic_DNA"/>
</dbReference>
<dbReference type="GO" id="GO:0016747">
    <property type="term" value="F:acyltransferase activity, transferring groups other than amino-acyl groups"/>
    <property type="evidence" value="ECO:0007669"/>
    <property type="project" value="InterPro"/>
</dbReference>
<dbReference type="GO" id="GO:0005840">
    <property type="term" value="C:ribosome"/>
    <property type="evidence" value="ECO:0007669"/>
    <property type="project" value="UniProtKB-KW"/>
</dbReference>
<dbReference type="InterPro" id="IPR016181">
    <property type="entry name" value="Acyl_CoA_acyltransferase"/>
</dbReference>
<dbReference type="Proteomes" id="UP000194450">
    <property type="component" value="Unassembled WGS sequence"/>
</dbReference>
<dbReference type="Gene3D" id="3.40.630.30">
    <property type="match status" value="1"/>
</dbReference>
<dbReference type="SUPFAM" id="SSF55729">
    <property type="entry name" value="Acyl-CoA N-acyltransferases (Nat)"/>
    <property type="match status" value="1"/>
</dbReference>
<dbReference type="OrthoDB" id="6321659at2"/>
<dbReference type="AlphaFoldDB" id="A0A1Y6ELS6"/>
<dbReference type="Pfam" id="PF00583">
    <property type="entry name" value="Acetyltransf_1"/>
    <property type="match status" value="1"/>
</dbReference>
<sequence>MTEPKEKVLYRPMTAADHAAVIRLANEVHGDNYLNEESLADYAAKGTVGDVNLNWLAWLGDELIGIRLTFAPGTWPVDDQCTPEAWPVASDYICYFKCAAVAEQARGLGVGRGLLEHSIAAAKQLGCQAGLAHIWRQSPNNSAFSYFSKCGGELIREHKKRWYQLSVEEGYHCPVCDGVCYCTAAEMILPFKQTTAAAV</sequence>
<keyword evidence="3" id="KW-1185">Reference proteome</keyword>
<evidence type="ECO:0000259" key="1">
    <source>
        <dbReference type="PROSITE" id="PS51186"/>
    </source>
</evidence>
<dbReference type="CDD" id="cd04301">
    <property type="entry name" value="NAT_SF"/>
    <property type="match status" value="1"/>
</dbReference>
<reference evidence="3" key="1">
    <citation type="submission" date="2017-04" db="EMBL/GenBank/DDBJ databases">
        <authorList>
            <person name="Varghese N."/>
            <person name="Submissions S."/>
        </authorList>
    </citation>
    <scope>NUCLEOTIDE SEQUENCE [LARGE SCALE GENOMIC DNA]</scope>
</reference>
<dbReference type="RefSeq" id="WP_086433691.1">
    <property type="nucleotide sequence ID" value="NZ_FXWH01000001.1"/>
</dbReference>
<evidence type="ECO:0000313" key="2">
    <source>
        <dbReference type="EMBL" id="SMQ61123.1"/>
    </source>
</evidence>